<evidence type="ECO:0000256" key="1">
    <source>
        <dbReference type="ARBA" id="ARBA00023015"/>
    </source>
</evidence>
<proteinExistence type="predicted"/>
<keyword evidence="2 4" id="KW-0238">DNA-binding</keyword>
<evidence type="ECO:0000256" key="5">
    <source>
        <dbReference type="SAM" id="MobiDB-lite"/>
    </source>
</evidence>
<dbReference type="RefSeq" id="WP_265995222.1">
    <property type="nucleotide sequence ID" value="NZ_JAPJDN010000002.1"/>
</dbReference>
<evidence type="ECO:0000256" key="4">
    <source>
        <dbReference type="PROSITE-ProRule" id="PRU00335"/>
    </source>
</evidence>
<dbReference type="PANTHER" id="PTHR30055:SF230">
    <property type="entry name" value="TRANSCRIPTIONAL REGULATORY PROTEIN (PROBABLY TETR-FAMILY)-RELATED"/>
    <property type="match status" value="1"/>
</dbReference>
<dbReference type="InterPro" id="IPR036271">
    <property type="entry name" value="Tet_transcr_reg_TetR-rel_C_sf"/>
</dbReference>
<dbReference type="Pfam" id="PF16859">
    <property type="entry name" value="TetR_C_11"/>
    <property type="match status" value="1"/>
</dbReference>
<dbReference type="Pfam" id="PF00440">
    <property type="entry name" value="TetR_N"/>
    <property type="match status" value="1"/>
</dbReference>
<dbReference type="PANTHER" id="PTHR30055">
    <property type="entry name" value="HTH-TYPE TRANSCRIPTIONAL REGULATOR RUTR"/>
    <property type="match status" value="1"/>
</dbReference>
<dbReference type="PROSITE" id="PS01081">
    <property type="entry name" value="HTH_TETR_1"/>
    <property type="match status" value="1"/>
</dbReference>
<comment type="caution">
    <text evidence="7">The sequence shown here is derived from an EMBL/GenBank/DDBJ whole genome shotgun (WGS) entry which is preliminary data.</text>
</comment>
<dbReference type="EMBL" id="JAPJDO010000002">
    <property type="protein sequence ID" value="MCX2935864.1"/>
    <property type="molecule type" value="Genomic_DNA"/>
</dbReference>
<evidence type="ECO:0000256" key="3">
    <source>
        <dbReference type="ARBA" id="ARBA00023163"/>
    </source>
</evidence>
<evidence type="ECO:0000313" key="8">
    <source>
        <dbReference type="Proteomes" id="UP001300745"/>
    </source>
</evidence>
<evidence type="ECO:0000256" key="2">
    <source>
        <dbReference type="ARBA" id="ARBA00023125"/>
    </source>
</evidence>
<reference evidence="7 8" key="1">
    <citation type="submission" date="2022-11" db="EMBL/GenBank/DDBJ databases">
        <title>Mycobacterium sp. nov.</title>
        <authorList>
            <person name="Papic B."/>
            <person name="Spicic S."/>
            <person name="Duvnjak S."/>
        </authorList>
    </citation>
    <scope>NUCLEOTIDE SEQUENCE [LARGE SCALE GENOMIC DNA]</scope>
    <source>
        <strain evidence="7 8">CVI_P4</strain>
    </source>
</reference>
<dbReference type="PROSITE" id="PS50977">
    <property type="entry name" value="HTH_TETR_2"/>
    <property type="match status" value="1"/>
</dbReference>
<dbReference type="Proteomes" id="UP001300745">
    <property type="component" value="Unassembled WGS sequence"/>
</dbReference>
<feature type="domain" description="HTH tetR-type" evidence="6">
    <location>
        <begin position="20"/>
        <end position="80"/>
    </location>
</feature>
<evidence type="ECO:0000313" key="7">
    <source>
        <dbReference type="EMBL" id="MCX2935864.1"/>
    </source>
</evidence>
<keyword evidence="8" id="KW-1185">Reference proteome</keyword>
<dbReference type="SUPFAM" id="SSF46689">
    <property type="entry name" value="Homeodomain-like"/>
    <property type="match status" value="1"/>
</dbReference>
<organism evidence="7 8">
    <name type="scientific">Mycobacterium pinniadriaticum</name>
    <dbReference type="NCBI Taxonomy" id="2994102"/>
    <lineage>
        <taxon>Bacteria</taxon>
        <taxon>Bacillati</taxon>
        <taxon>Actinomycetota</taxon>
        <taxon>Actinomycetes</taxon>
        <taxon>Mycobacteriales</taxon>
        <taxon>Mycobacteriaceae</taxon>
        <taxon>Mycobacterium</taxon>
    </lineage>
</organism>
<dbReference type="InterPro" id="IPR011075">
    <property type="entry name" value="TetR_C"/>
</dbReference>
<dbReference type="InterPro" id="IPR023772">
    <property type="entry name" value="DNA-bd_HTH_TetR-type_CS"/>
</dbReference>
<feature type="region of interest" description="Disordered" evidence="5">
    <location>
        <begin position="1"/>
        <end position="21"/>
    </location>
</feature>
<sequence length="199" mass="21282">MESTKKPRTNPRPLGRPRDSRIDDAILRATVELLDEIGYARLTIPLVAARAGATPPAVYRRFPTKVELVYEAVFPTPPGAELPLTGDVESGIRGLLLASIDLFSSPAVHTAMSGLMAELPAEPGLSARLLGRLQGSTYVRLQQFLDEAAAAGRAAAGIDARILLDTIGGTVMMALANERKLDQQWVEQTTALIANGLAR</sequence>
<evidence type="ECO:0000259" key="6">
    <source>
        <dbReference type="PROSITE" id="PS50977"/>
    </source>
</evidence>
<name>A0ABT3S8P4_9MYCO</name>
<protein>
    <submittedName>
        <fullName evidence="7">TetR/AcrR family transcriptional regulator</fullName>
    </submittedName>
</protein>
<dbReference type="Gene3D" id="1.10.10.60">
    <property type="entry name" value="Homeodomain-like"/>
    <property type="match status" value="1"/>
</dbReference>
<accession>A0ABT3S8P4</accession>
<dbReference type="InterPro" id="IPR050109">
    <property type="entry name" value="HTH-type_TetR-like_transc_reg"/>
</dbReference>
<gene>
    <name evidence="7" type="ORF">ORI27_04085</name>
</gene>
<keyword evidence="3" id="KW-0804">Transcription</keyword>
<dbReference type="InterPro" id="IPR009057">
    <property type="entry name" value="Homeodomain-like_sf"/>
</dbReference>
<dbReference type="SUPFAM" id="SSF48498">
    <property type="entry name" value="Tetracyclin repressor-like, C-terminal domain"/>
    <property type="match status" value="1"/>
</dbReference>
<dbReference type="PRINTS" id="PR00455">
    <property type="entry name" value="HTHTETR"/>
</dbReference>
<dbReference type="InterPro" id="IPR001647">
    <property type="entry name" value="HTH_TetR"/>
</dbReference>
<dbReference type="Gene3D" id="1.10.357.10">
    <property type="entry name" value="Tetracycline Repressor, domain 2"/>
    <property type="match status" value="1"/>
</dbReference>
<feature type="DNA-binding region" description="H-T-H motif" evidence="4">
    <location>
        <begin position="43"/>
        <end position="62"/>
    </location>
</feature>
<keyword evidence="1" id="KW-0805">Transcription regulation</keyword>